<sequence>MKKAVPERRSGVFLLHYTHGPKCHHRPRPNRPGGASSYRSGLNPTLLLYPQEKGEPSYLSGGFSFTWCPRRDKSGGKGISSVKRLFFRLMFEYL</sequence>
<proteinExistence type="predicted"/>
<evidence type="ECO:0000313" key="2">
    <source>
        <dbReference type="EMBL" id="GBN63697.1"/>
    </source>
</evidence>
<comment type="caution">
    <text evidence="2">The sequence shown here is derived from an EMBL/GenBank/DDBJ whole genome shotgun (WGS) entry which is preliminary data.</text>
</comment>
<dbReference type="EMBL" id="BGPR01014093">
    <property type="protein sequence ID" value="GBN63697.1"/>
    <property type="molecule type" value="Genomic_DNA"/>
</dbReference>
<evidence type="ECO:0000256" key="1">
    <source>
        <dbReference type="SAM" id="MobiDB-lite"/>
    </source>
</evidence>
<gene>
    <name evidence="2" type="ORF">AVEN_180263_1</name>
</gene>
<name>A0A4Y2QK80_ARAVE</name>
<dbReference type="AlphaFoldDB" id="A0A4Y2QK80"/>
<organism evidence="2 3">
    <name type="scientific">Araneus ventricosus</name>
    <name type="common">Orbweaver spider</name>
    <name type="synonym">Epeira ventricosa</name>
    <dbReference type="NCBI Taxonomy" id="182803"/>
    <lineage>
        <taxon>Eukaryota</taxon>
        <taxon>Metazoa</taxon>
        <taxon>Ecdysozoa</taxon>
        <taxon>Arthropoda</taxon>
        <taxon>Chelicerata</taxon>
        <taxon>Arachnida</taxon>
        <taxon>Araneae</taxon>
        <taxon>Araneomorphae</taxon>
        <taxon>Entelegynae</taxon>
        <taxon>Araneoidea</taxon>
        <taxon>Araneidae</taxon>
        <taxon>Araneus</taxon>
    </lineage>
</organism>
<keyword evidence="3" id="KW-1185">Reference proteome</keyword>
<feature type="compositionally biased region" description="Basic residues" evidence="1">
    <location>
        <begin position="20"/>
        <end position="29"/>
    </location>
</feature>
<dbReference type="Proteomes" id="UP000499080">
    <property type="component" value="Unassembled WGS sequence"/>
</dbReference>
<feature type="region of interest" description="Disordered" evidence="1">
    <location>
        <begin position="20"/>
        <end position="39"/>
    </location>
</feature>
<evidence type="ECO:0000313" key="3">
    <source>
        <dbReference type="Proteomes" id="UP000499080"/>
    </source>
</evidence>
<accession>A0A4Y2QK80</accession>
<protein>
    <submittedName>
        <fullName evidence="2">Uncharacterized protein</fullName>
    </submittedName>
</protein>
<reference evidence="2 3" key="1">
    <citation type="journal article" date="2019" name="Sci. Rep.">
        <title>Orb-weaving spider Araneus ventricosus genome elucidates the spidroin gene catalogue.</title>
        <authorList>
            <person name="Kono N."/>
            <person name="Nakamura H."/>
            <person name="Ohtoshi R."/>
            <person name="Moran D.A.P."/>
            <person name="Shinohara A."/>
            <person name="Yoshida Y."/>
            <person name="Fujiwara M."/>
            <person name="Mori M."/>
            <person name="Tomita M."/>
            <person name="Arakawa K."/>
        </authorList>
    </citation>
    <scope>NUCLEOTIDE SEQUENCE [LARGE SCALE GENOMIC DNA]</scope>
</reference>